<evidence type="ECO:0000256" key="2">
    <source>
        <dbReference type="ARBA" id="ARBA00010186"/>
    </source>
</evidence>
<dbReference type="GO" id="GO:0017056">
    <property type="term" value="F:structural constituent of nuclear pore"/>
    <property type="evidence" value="ECO:0007669"/>
    <property type="project" value="InterPro"/>
</dbReference>
<proteinExistence type="inferred from homology"/>
<dbReference type="AlphaFoldDB" id="A0A078AIF0"/>
<dbReference type="InterPro" id="IPR007231">
    <property type="entry name" value="Nucleoporin_int_Nup93/Nic96"/>
</dbReference>
<evidence type="ECO:0000256" key="4">
    <source>
        <dbReference type="SAM" id="MobiDB-lite"/>
    </source>
</evidence>
<dbReference type="PANTHER" id="PTHR11225">
    <property type="entry name" value="NUCLEAR PORE COMPLEX PROTEIN NUP93 NUCLEOPORIN NUP93 DEAD EYE PROTEIN"/>
    <property type="match status" value="1"/>
</dbReference>
<comment type="subcellular location">
    <subcellularLocation>
        <location evidence="1">Nucleus envelope</location>
    </subcellularLocation>
</comment>
<keyword evidence="6" id="KW-1185">Reference proteome</keyword>
<evidence type="ECO:0008006" key="7">
    <source>
        <dbReference type="Google" id="ProtNLM"/>
    </source>
</evidence>
<evidence type="ECO:0000313" key="6">
    <source>
        <dbReference type="Proteomes" id="UP000039865"/>
    </source>
</evidence>
<evidence type="ECO:0000256" key="3">
    <source>
        <dbReference type="ARBA" id="ARBA00023242"/>
    </source>
</evidence>
<dbReference type="GO" id="GO:0006606">
    <property type="term" value="P:protein import into nucleus"/>
    <property type="evidence" value="ECO:0007669"/>
    <property type="project" value="TreeGrafter"/>
</dbReference>
<dbReference type="InParanoid" id="A0A078AIF0"/>
<dbReference type="PANTHER" id="PTHR11225:SF4">
    <property type="entry name" value="NUCLEAR PORE COMPLEX PROTEIN NUP93"/>
    <property type="match status" value="1"/>
</dbReference>
<feature type="compositionally biased region" description="Polar residues" evidence="4">
    <location>
        <begin position="7"/>
        <end position="20"/>
    </location>
</feature>
<feature type="region of interest" description="Disordered" evidence="4">
    <location>
        <begin position="1"/>
        <end position="35"/>
    </location>
</feature>
<evidence type="ECO:0000313" key="5">
    <source>
        <dbReference type="EMBL" id="CDW81994.1"/>
    </source>
</evidence>
<keyword evidence="3" id="KW-0539">Nucleus</keyword>
<accession>A0A078AIF0</accession>
<dbReference type="GO" id="GO:0005643">
    <property type="term" value="C:nuclear pore"/>
    <property type="evidence" value="ECO:0007669"/>
    <property type="project" value="InterPro"/>
</dbReference>
<organism evidence="5 6">
    <name type="scientific">Stylonychia lemnae</name>
    <name type="common">Ciliate</name>
    <dbReference type="NCBI Taxonomy" id="5949"/>
    <lineage>
        <taxon>Eukaryota</taxon>
        <taxon>Sar</taxon>
        <taxon>Alveolata</taxon>
        <taxon>Ciliophora</taxon>
        <taxon>Intramacronucleata</taxon>
        <taxon>Spirotrichea</taxon>
        <taxon>Stichotrichia</taxon>
        <taxon>Sporadotrichida</taxon>
        <taxon>Oxytrichidae</taxon>
        <taxon>Stylonychinae</taxon>
        <taxon>Stylonychia</taxon>
    </lineage>
</organism>
<dbReference type="GO" id="GO:0016973">
    <property type="term" value="P:poly(A)+ mRNA export from nucleus"/>
    <property type="evidence" value="ECO:0007669"/>
    <property type="project" value="TreeGrafter"/>
</dbReference>
<evidence type="ECO:0000256" key="1">
    <source>
        <dbReference type="ARBA" id="ARBA00004259"/>
    </source>
</evidence>
<reference evidence="5 6" key="1">
    <citation type="submission" date="2014-06" db="EMBL/GenBank/DDBJ databases">
        <authorList>
            <person name="Swart Estienne"/>
        </authorList>
    </citation>
    <scope>NUCLEOTIDE SEQUENCE [LARGE SCALE GENOMIC DNA]</scope>
    <source>
        <strain evidence="5 6">130c</strain>
    </source>
</reference>
<dbReference type="Proteomes" id="UP000039865">
    <property type="component" value="Unassembled WGS sequence"/>
</dbReference>
<gene>
    <name evidence="5" type="primary">Contig6059.g6484</name>
    <name evidence="5" type="ORF">STYLEM_11019</name>
</gene>
<name>A0A078AIF0_STYLE</name>
<comment type="similarity">
    <text evidence="2">Belongs to the nucleoporin interacting component (NIC) family.</text>
</comment>
<protein>
    <recommendedName>
        <fullName evidence="7">Nuclear pore protein</fullName>
    </recommendedName>
</protein>
<dbReference type="EMBL" id="CCKQ01010478">
    <property type="protein sequence ID" value="CDW81994.1"/>
    <property type="molecule type" value="Genomic_DNA"/>
</dbReference>
<sequence>MSGPFSLWNNNQYTSQPYSNQGQGPPPDSFGDSDPAKQAKLFRELQEQAQSLNQMLQRSNITDVLYSTATGSNGLNSGYIGLQSSMGARLVHGAPAYDISVRSQGARSIDQILQSLKQKTQESQLRMDEAAENQSKAFFSSKGIDVAEIEHQVKTTMNTFSLYQKKQLEVKEKPLSAIHHKNLILKYVDSGAGEDKLTLSNQSYKEKLLAGPLQQPLFIEYKQELGRSFGNQLVEKFKQASKTIQLTVGKKITMAPPGEFQLVQSSIQRDNTQQAPAQTVIKTDKYLNEFRDNGSPMSYQLLRDIAEKRVTVFYDDKFMRELQNRVSQKFLPLDYQNNRETFEAYSMGLKGYTEEKYYSQNQNLPAYIDRIITYERDKTKGYIYSNAMNDLDGSWTLKQQMHQTFLDTFELLSQFARAPQLNQLNDRDLFLDSVKYQRFIARSTCEFLEKDYKLNMIPQNPNIVEAFEEHITKLLSKYELKNPQYYIFYHDETQTYPFGVAFFMFRTGQHDHAIRYLEQFPDDQVKKFGNMYKRYYKEYEKLIMRSQVEAFQRQCQVITTGINDLYLEALISLMIGSKFQCQDEQIFYEVLTGYELETQLWFKLKLACYEYKAEDENLSSFQEPIMLPSDYQTQNLEDLQKFITETLGPQEFKQNSNSEDPSDILTYFKELLQVKDFFIQGAHIALILNELGILKTRYGLLNFIQGPLYDIAKETQDDLPKILDQCFDLHGCVIQLIKQAETQQYYKTEVVSLILCLQEQSLVLYELAQYIIKNDLYELLLESDPLISILGGFEINKQMTLRALISEQVYIELVKKVAKMNENTLNAQINVLIFDKIQDFDGVLKQLNALQRDQIQRCIHPYFLITDLTNEQAQMIALQDFLKRPPFDESEQIQKQYSSLLNQYEKKKLKQKYQTRYLVLDSLGFIFQAVMKIDYQQFEAALADFGQLYFLPVKLKDDPYQKAKLFDNLDEELKIIVFDILIVIGKCIQLAYNNIKKDTHGLTDLSKFNQLKLDKLYEHRNLLERLAIYLDYLRQNISNKSLDEPRLREVHAFIKKMQMNVA</sequence>